<dbReference type="RefSeq" id="XP_067926364.1">
    <property type="nucleotide sequence ID" value="XM_068061657.1"/>
</dbReference>
<name>A0A2C6LCE2_9APIC</name>
<feature type="compositionally biased region" description="Basic and acidic residues" evidence="1">
    <location>
        <begin position="450"/>
        <end position="461"/>
    </location>
</feature>
<feature type="compositionally biased region" description="Low complexity" evidence="1">
    <location>
        <begin position="512"/>
        <end position="523"/>
    </location>
</feature>
<sequence length="776" mass="90736">TLQKRLTEERREKWIKERRRQRRLLLRQEEDEDQEEESLAAFYGREYGRDQCEGEEEGILAFRRDRERKEEDVIFHSSYSPRLLFKDDKNERGFACVSRRNIERKPLPILRSQTLSPRLRASSGREREGRRSTREEEERRRAEEGEEEYTTRSNRPFSCTSPKTLSRRGYPLSRLTVEQENSERPFSHAAREEMSPSSSVLLCPSSRPISSPCLGGLHERRRKNLSERRREGRGGGEGYPQRWVALSSPDAEKQEKKREAVLTIRICRERHRQLEAEEAEALASASLSLSEKEEEEERRRRDKSTQPTRIASSPCQRADAFFSSSSSLPRKHPSSSSSSRVLLPQGDTKQRGRREERDHLREDPCDSIGLERDDPFSGKWSSSLREKGMKKKSFPCDRLIRAEKRLKPLESFANHPFLSRNAKLERILLEVRTHLRQYEEEQGETEKDEEEKKKKNEINEKYKGKIDFPKISLERSQKEREESHHVVLLHREREKEEDEGCSFSSSRKEKSSSSSTTIIDSSSPTQHVDAADIPSPPSTSYQKSSSSPPPNVDVLSTTSLSSSSSSSALLFSSTFSEELEAFCKIRGVKRCDHKEHHPDLPFYFPLSDLCDAAVKLQRWVRYVYHRRRCKVKLKEMWRRRQYAILLQATKRALISWMKYRMLTRHDEATMLENRRKIEKLRELAERRTKITVLGNRVGLGAGGSSSPSSSSSKQLREPYFETKRMLVRLPFTYRCHSFSTRKDIEKQQSQLQATLKQIQILKHQQKQKKNSRQIWM</sequence>
<feature type="compositionally biased region" description="Low complexity" evidence="1">
    <location>
        <begin position="323"/>
        <end position="344"/>
    </location>
</feature>
<dbReference type="Proteomes" id="UP000221165">
    <property type="component" value="Unassembled WGS sequence"/>
</dbReference>
<feature type="compositionally biased region" description="Basic and acidic residues" evidence="1">
    <location>
        <begin position="123"/>
        <end position="143"/>
    </location>
</feature>
<dbReference type="OrthoDB" id="333958at2759"/>
<gene>
    <name evidence="2" type="ORF">CSUI_001451</name>
</gene>
<organism evidence="2 3">
    <name type="scientific">Cystoisospora suis</name>
    <dbReference type="NCBI Taxonomy" id="483139"/>
    <lineage>
        <taxon>Eukaryota</taxon>
        <taxon>Sar</taxon>
        <taxon>Alveolata</taxon>
        <taxon>Apicomplexa</taxon>
        <taxon>Conoidasida</taxon>
        <taxon>Coccidia</taxon>
        <taxon>Eucoccidiorida</taxon>
        <taxon>Eimeriorina</taxon>
        <taxon>Sarcocystidae</taxon>
        <taxon>Cystoisospora</taxon>
    </lineage>
</organism>
<feature type="region of interest" description="Disordered" evidence="1">
    <location>
        <begin position="108"/>
        <end position="258"/>
    </location>
</feature>
<feature type="region of interest" description="Disordered" evidence="1">
    <location>
        <begin position="282"/>
        <end position="392"/>
    </location>
</feature>
<feature type="compositionally biased region" description="Low complexity" evidence="1">
    <location>
        <begin position="195"/>
        <end position="206"/>
    </location>
</feature>
<reference evidence="2 3" key="1">
    <citation type="journal article" date="2017" name="Int. J. Parasitol.">
        <title>The genome of the protozoan parasite Cystoisospora suis and a reverse vaccinology approach to identify vaccine candidates.</title>
        <authorList>
            <person name="Palmieri N."/>
            <person name="Shrestha A."/>
            <person name="Ruttkowski B."/>
            <person name="Beck T."/>
            <person name="Vogl C."/>
            <person name="Tomley F."/>
            <person name="Blake D.P."/>
            <person name="Joachim A."/>
        </authorList>
    </citation>
    <scope>NUCLEOTIDE SEQUENCE [LARGE SCALE GENOMIC DNA]</scope>
    <source>
        <strain evidence="2 3">Wien I</strain>
    </source>
</reference>
<evidence type="ECO:0000313" key="3">
    <source>
        <dbReference type="Proteomes" id="UP000221165"/>
    </source>
</evidence>
<feature type="region of interest" description="Disordered" evidence="1">
    <location>
        <begin position="438"/>
        <end position="461"/>
    </location>
</feature>
<keyword evidence="3" id="KW-1185">Reference proteome</keyword>
<evidence type="ECO:0000256" key="1">
    <source>
        <dbReference type="SAM" id="MobiDB-lite"/>
    </source>
</evidence>
<feature type="compositionally biased region" description="Polar residues" evidence="1">
    <location>
        <begin position="305"/>
        <end position="315"/>
    </location>
</feature>
<dbReference type="GeneID" id="94424868"/>
<feature type="compositionally biased region" description="Polar residues" evidence="1">
    <location>
        <begin position="153"/>
        <end position="164"/>
    </location>
</feature>
<feature type="non-terminal residue" evidence="2">
    <location>
        <position position="776"/>
    </location>
</feature>
<evidence type="ECO:0000313" key="2">
    <source>
        <dbReference type="EMBL" id="PHJ24692.1"/>
    </source>
</evidence>
<feature type="compositionally biased region" description="Basic and acidic residues" evidence="1">
    <location>
        <begin position="224"/>
        <end position="234"/>
    </location>
</feature>
<feature type="compositionally biased region" description="Basic and acidic residues" evidence="1">
    <location>
        <begin position="473"/>
        <end position="494"/>
    </location>
</feature>
<protein>
    <submittedName>
        <fullName evidence="2">Iq calmodulin-binding motif domain-containing protein</fullName>
    </submittedName>
</protein>
<proteinExistence type="predicted"/>
<dbReference type="EMBL" id="MIGC01000577">
    <property type="protein sequence ID" value="PHJ24692.1"/>
    <property type="molecule type" value="Genomic_DNA"/>
</dbReference>
<feature type="compositionally biased region" description="Basic and acidic residues" evidence="1">
    <location>
        <begin position="348"/>
        <end position="376"/>
    </location>
</feature>
<comment type="caution">
    <text evidence="2">The sequence shown here is derived from an EMBL/GenBank/DDBJ whole genome shotgun (WGS) entry which is preliminary data.</text>
</comment>
<dbReference type="VEuPathDB" id="ToxoDB:CSUI_001451"/>
<feature type="region of interest" description="Disordered" evidence="1">
    <location>
        <begin position="473"/>
        <end position="558"/>
    </location>
</feature>
<feature type="non-terminal residue" evidence="2">
    <location>
        <position position="1"/>
    </location>
</feature>
<feature type="compositionally biased region" description="Basic and acidic residues" evidence="1">
    <location>
        <begin position="181"/>
        <end position="194"/>
    </location>
</feature>
<accession>A0A2C6LCE2</accession>
<dbReference type="AlphaFoldDB" id="A0A2C6LCE2"/>
<feature type="compositionally biased region" description="Acidic residues" evidence="1">
    <location>
        <begin position="440"/>
        <end position="449"/>
    </location>
</feature>